<dbReference type="GO" id="GO:0008887">
    <property type="term" value="F:glycerate kinase activity"/>
    <property type="evidence" value="ECO:0007669"/>
    <property type="project" value="InterPro"/>
</dbReference>
<dbReference type="Proteomes" id="UP000494256">
    <property type="component" value="Unassembled WGS sequence"/>
</dbReference>
<evidence type="ECO:0000313" key="6">
    <source>
        <dbReference type="Proteomes" id="UP000494256"/>
    </source>
</evidence>
<evidence type="ECO:0000256" key="2">
    <source>
        <dbReference type="SAM" id="MobiDB-lite"/>
    </source>
</evidence>
<dbReference type="GO" id="GO:0005737">
    <property type="term" value="C:cytoplasm"/>
    <property type="evidence" value="ECO:0007669"/>
    <property type="project" value="TreeGrafter"/>
</dbReference>
<sequence length="191" mass="20945">MAKKIEMVLSSKKQVIISIPVSSSNYKSELKIFYYEGAKNNFPDANAKNTAKAIRDLLIGLGRDDLLLVLLSEEKSNIKDLTQNLETFCIPRIDVSILKNIKSIEKKDLCLILGGEITVEVKGAGKGGTNQELALKFSNFVGQANNNFAKFDIHFLSAGTDGTDGPPDLEGYRISKSCDRGETKTKKKSPT</sequence>
<comment type="caution">
    <text evidence="5">The sequence shown here is derived from an EMBL/GenBank/DDBJ whole genome shotgun (WGS) entry which is preliminary data.</text>
</comment>
<dbReference type="Pfam" id="PF05161">
    <property type="entry name" value="MOFRL"/>
    <property type="match status" value="1"/>
</dbReference>
<dbReference type="InterPro" id="IPR025286">
    <property type="entry name" value="MOFRL_assoc_dom"/>
</dbReference>
<dbReference type="PANTHER" id="PTHR12227">
    <property type="entry name" value="GLYCERATE KINASE"/>
    <property type="match status" value="1"/>
</dbReference>
<dbReference type="InterPro" id="IPR037035">
    <property type="entry name" value="GK-like_C_sf"/>
</dbReference>
<name>A0A8S1AH56_ARCPL</name>
<feature type="compositionally biased region" description="Basic and acidic residues" evidence="2">
    <location>
        <begin position="170"/>
        <end position="184"/>
    </location>
</feature>
<evidence type="ECO:0000259" key="4">
    <source>
        <dbReference type="Pfam" id="PF13660"/>
    </source>
</evidence>
<organism evidence="5 6">
    <name type="scientific">Arctia plantaginis</name>
    <name type="common">Wood tiger moth</name>
    <name type="synonym">Phalaena plantaginis</name>
    <dbReference type="NCBI Taxonomy" id="874455"/>
    <lineage>
        <taxon>Eukaryota</taxon>
        <taxon>Metazoa</taxon>
        <taxon>Ecdysozoa</taxon>
        <taxon>Arthropoda</taxon>
        <taxon>Hexapoda</taxon>
        <taxon>Insecta</taxon>
        <taxon>Pterygota</taxon>
        <taxon>Neoptera</taxon>
        <taxon>Endopterygota</taxon>
        <taxon>Lepidoptera</taxon>
        <taxon>Glossata</taxon>
        <taxon>Ditrysia</taxon>
        <taxon>Noctuoidea</taxon>
        <taxon>Erebidae</taxon>
        <taxon>Arctiinae</taxon>
        <taxon>Arctia</taxon>
    </lineage>
</organism>
<dbReference type="EMBL" id="CADEBD010000342">
    <property type="protein sequence ID" value="CAB3248527.1"/>
    <property type="molecule type" value="Genomic_DNA"/>
</dbReference>
<dbReference type="AlphaFoldDB" id="A0A8S1AH56"/>
<evidence type="ECO:0000313" key="5">
    <source>
        <dbReference type="EMBL" id="CAB3248527.1"/>
    </source>
</evidence>
<feature type="domain" description="MOFRL-associated" evidence="4">
    <location>
        <begin position="1"/>
        <end position="76"/>
    </location>
</feature>
<dbReference type="OrthoDB" id="6260718at2759"/>
<dbReference type="SUPFAM" id="SSF82544">
    <property type="entry name" value="GckA/TtuD-like"/>
    <property type="match status" value="2"/>
</dbReference>
<feature type="region of interest" description="Disordered" evidence="2">
    <location>
        <begin position="163"/>
        <end position="191"/>
    </location>
</feature>
<protein>
    <recommendedName>
        <fullName evidence="7">MOFRL-associated domain-containing protein</fullName>
    </recommendedName>
</protein>
<accession>A0A8S1AH56</accession>
<dbReference type="PANTHER" id="PTHR12227:SF0">
    <property type="entry name" value="GLYCERATE KINASE"/>
    <property type="match status" value="1"/>
</dbReference>
<evidence type="ECO:0008006" key="7">
    <source>
        <dbReference type="Google" id="ProtNLM"/>
    </source>
</evidence>
<proteinExistence type="inferred from homology"/>
<evidence type="ECO:0000256" key="1">
    <source>
        <dbReference type="ARBA" id="ARBA00005393"/>
    </source>
</evidence>
<gene>
    <name evidence="5" type="ORF">APLA_LOCUS12398</name>
</gene>
<dbReference type="InterPro" id="IPR039760">
    <property type="entry name" value="MOFRL_protein"/>
</dbReference>
<dbReference type="Pfam" id="PF13660">
    <property type="entry name" value="DUF4147"/>
    <property type="match status" value="1"/>
</dbReference>
<evidence type="ECO:0000259" key="3">
    <source>
        <dbReference type="Pfam" id="PF05161"/>
    </source>
</evidence>
<reference evidence="5 6" key="1">
    <citation type="submission" date="2020-04" db="EMBL/GenBank/DDBJ databases">
        <authorList>
            <person name="Wallbank WR R."/>
            <person name="Pardo Diaz C."/>
            <person name="Kozak K."/>
            <person name="Martin S."/>
            <person name="Jiggins C."/>
            <person name="Moest M."/>
            <person name="Warren A I."/>
            <person name="Byers J.R.P. K."/>
            <person name="Montejo-Kovacevich G."/>
            <person name="Yen C E."/>
        </authorList>
    </citation>
    <scope>NUCLEOTIDE SEQUENCE [LARGE SCALE GENOMIC DNA]</scope>
</reference>
<comment type="similarity">
    <text evidence="1">Belongs to the glycerate kinase type-2 family.</text>
</comment>
<dbReference type="Gene3D" id="3.40.1480.10">
    <property type="entry name" value="MOFRL domain"/>
    <property type="match status" value="1"/>
</dbReference>
<feature type="domain" description="MOFRL" evidence="3">
    <location>
        <begin position="109"/>
        <end position="176"/>
    </location>
</feature>
<dbReference type="InterPro" id="IPR007835">
    <property type="entry name" value="MOFRL"/>
</dbReference>